<organism evidence="1 2">
    <name type="scientific">Trichinella britovi</name>
    <name type="common">Parasitic roundworm</name>
    <dbReference type="NCBI Taxonomy" id="45882"/>
    <lineage>
        <taxon>Eukaryota</taxon>
        <taxon>Metazoa</taxon>
        <taxon>Ecdysozoa</taxon>
        <taxon>Nematoda</taxon>
        <taxon>Enoplea</taxon>
        <taxon>Dorylaimia</taxon>
        <taxon>Trichinellida</taxon>
        <taxon>Trichinellidae</taxon>
        <taxon>Trichinella</taxon>
    </lineage>
</organism>
<proteinExistence type="predicted"/>
<dbReference type="EMBL" id="JYDI01001384">
    <property type="protein sequence ID" value="KRY32150.1"/>
    <property type="molecule type" value="Genomic_DNA"/>
</dbReference>
<gene>
    <name evidence="1" type="ORF">T03_14130</name>
</gene>
<accession>A0A0V1B541</accession>
<evidence type="ECO:0000313" key="1">
    <source>
        <dbReference type="EMBL" id="KRY32150.1"/>
    </source>
</evidence>
<dbReference type="AlphaFoldDB" id="A0A0V1B541"/>
<evidence type="ECO:0000313" key="2">
    <source>
        <dbReference type="Proteomes" id="UP000054653"/>
    </source>
</evidence>
<name>A0A0V1B541_TRIBR</name>
<sequence length="30" mass="3560">MEKVIVNVQIRTDFPKRTSAFSHLNEWLSL</sequence>
<reference evidence="1 2" key="1">
    <citation type="submission" date="2015-01" db="EMBL/GenBank/DDBJ databases">
        <title>Evolution of Trichinella species and genotypes.</title>
        <authorList>
            <person name="Korhonen P.K."/>
            <person name="Edoardo P."/>
            <person name="Giuseppe L.R."/>
            <person name="Gasser R.B."/>
        </authorList>
    </citation>
    <scope>NUCLEOTIDE SEQUENCE [LARGE SCALE GENOMIC DNA]</scope>
    <source>
        <strain evidence="1">ISS120</strain>
    </source>
</reference>
<keyword evidence="2" id="KW-1185">Reference proteome</keyword>
<comment type="caution">
    <text evidence="1">The sequence shown here is derived from an EMBL/GenBank/DDBJ whole genome shotgun (WGS) entry which is preliminary data.</text>
</comment>
<protein>
    <submittedName>
        <fullName evidence="1">Uncharacterized protein</fullName>
    </submittedName>
</protein>
<dbReference type="Proteomes" id="UP000054653">
    <property type="component" value="Unassembled WGS sequence"/>
</dbReference>